<dbReference type="RefSeq" id="WP_162367420.1">
    <property type="nucleotide sequence ID" value="NZ_WUBS01000013.1"/>
</dbReference>
<feature type="domain" description="N-acetyltransferase" evidence="3">
    <location>
        <begin position="4"/>
        <end position="138"/>
    </location>
</feature>
<dbReference type="SUPFAM" id="SSF55729">
    <property type="entry name" value="Acyl-CoA N-acyltransferases (Nat)"/>
    <property type="match status" value="1"/>
</dbReference>
<comment type="caution">
    <text evidence="4">The sequence shown here is derived from an EMBL/GenBank/DDBJ whole genome shotgun (WGS) entry which is preliminary data.</text>
</comment>
<organism evidence="4 5">
    <name type="scientific">Acerihabitans arboris</name>
    <dbReference type="NCBI Taxonomy" id="2691583"/>
    <lineage>
        <taxon>Bacteria</taxon>
        <taxon>Pseudomonadati</taxon>
        <taxon>Pseudomonadota</taxon>
        <taxon>Gammaproteobacteria</taxon>
        <taxon>Enterobacterales</taxon>
        <taxon>Pectobacteriaceae</taxon>
        <taxon>Acerihabitans</taxon>
    </lineage>
</organism>
<gene>
    <name evidence="4" type="ORF">GRH90_18145</name>
</gene>
<evidence type="ECO:0000313" key="4">
    <source>
        <dbReference type="EMBL" id="NDL64660.1"/>
    </source>
</evidence>
<reference evidence="4 5" key="1">
    <citation type="submission" date="2019-12" db="EMBL/GenBank/DDBJ databases">
        <authorList>
            <person name="Lee S.D."/>
        </authorList>
    </citation>
    <scope>NUCLEOTIDE SEQUENCE [LARGE SCALE GENOMIC DNA]</scope>
    <source>
        <strain evidence="4 5">SAP-6</strain>
    </source>
</reference>
<dbReference type="CDD" id="cd04301">
    <property type="entry name" value="NAT_SF"/>
    <property type="match status" value="1"/>
</dbReference>
<dbReference type="InterPro" id="IPR050680">
    <property type="entry name" value="YpeA/RimI_acetyltransf"/>
</dbReference>
<dbReference type="Pfam" id="PF00583">
    <property type="entry name" value="Acetyltransf_1"/>
    <property type="match status" value="1"/>
</dbReference>
<dbReference type="InterPro" id="IPR000182">
    <property type="entry name" value="GNAT_dom"/>
</dbReference>
<dbReference type="PROSITE" id="PS51186">
    <property type="entry name" value="GNAT"/>
    <property type="match status" value="1"/>
</dbReference>
<evidence type="ECO:0000259" key="3">
    <source>
        <dbReference type="PROSITE" id="PS51186"/>
    </source>
</evidence>
<dbReference type="PANTHER" id="PTHR43420">
    <property type="entry name" value="ACETYLTRANSFERASE"/>
    <property type="match status" value="1"/>
</dbReference>
<reference evidence="4 5" key="2">
    <citation type="submission" date="2020-02" db="EMBL/GenBank/DDBJ databases">
        <title>The new genus of Enterobacteriales.</title>
        <authorList>
            <person name="Kim I.S."/>
        </authorList>
    </citation>
    <scope>NUCLEOTIDE SEQUENCE [LARGE SCALE GENOMIC DNA]</scope>
    <source>
        <strain evidence="4 5">SAP-6</strain>
    </source>
</reference>
<evidence type="ECO:0000256" key="1">
    <source>
        <dbReference type="ARBA" id="ARBA00022679"/>
    </source>
</evidence>
<dbReference type="InterPro" id="IPR016181">
    <property type="entry name" value="Acyl_CoA_acyltransferase"/>
</dbReference>
<keyword evidence="2" id="KW-0012">Acyltransferase</keyword>
<accession>A0A845SIC9</accession>
<keyword evidence="5" id="KW-1185">Reference proteome</keyword>
<protein>
    <submittedName>
        <fullName evidence="4">GNAT family N-acetyltransferase</fullName>
    </submittedName>
</protein>
<sequence length="138" mass="15469">MDMIVTSEPTHKDIDELRNGIIHYSAQHIDVSEIKALAIFFTDKAGNKLSGLSGSTAGNWLRIDLLWVSAALRGQGIGTRLMRAAESEAIARGCIFAQVDTTSFQARPFYEKLGYVCRMTLDNYPRVHQRYYLTKALV</sequence>
<dbReference type="GO" id="GO:0016747">
    <property type="term" value="F:acyltransferase activity, transferring groups other than amino-acyl groups"/>
    <property type="evidence" value="ECO:0007669"/>
    <property type="project" value="InterPro"/>
</dbReference>
<dbReference type="Proteomes" id="UP000461443">
    <property type="component" value="Unassembled WGS sequence"/>
</dbReference>
<name>A0A845SIC9_9GAMM</name>
<proteinExistence type="predicted"/>
<evidence type="ECO:0000313" key="5">
    <source>
        <dbReference type="Proteomes" id="UP000461443"/>
    </source>
</evidence>
<dbReference type="Gene3D" id="3.40.630.30">
    <property type="match status" value="1"/>
</dbReference>
<keyword evidence="1 4" id="KW-0808">Transferase</keyword>
<dbReference type="AlphaFoldDB" id="A0A845SIC9"/>
<dbReference type="EMBL" id="WUBS01000013">
    <property type="protein sequence ID" value="NDL64660.1"/>
    <property type="molecule type" value="Genomic_DNA"/>
</dbReference>
<evidence type="ECO:0000256" key="2">
    <source>
        <dbReference type="ARBA" id="ARBA00023315"/>
    </source>
</evidence>